<dbReference type="InterPro" id="IPR000618">
    <property type="entry name" value="Insect_cuticle"/>
</dbReference>
<dbReference type="EMBL" id="JAWZYT010002464">
    <property type="protein sequence ID" value="KAK4304202.1"/>
    <property type="molecule type" value="Genomic_DNA"/>
</dbReference>
<feature type="signal peptide" evidence="3">
    <location>
        <begin position="1"/>
        <end position="15"/>
    </location>
</feature>
<keyword evidence="5" id="KW-1185">Reference proteome</keyword>
<dbReference type="PANTHER" id="PTHR10380">
    <property type="entry name" value="CUTICLE PROTEIN"/>
    <property type="match status" value="1"/>
</dbReference>
<name>A0AAE1TZW4_9EUCA</name>
<dbReference type="PROSITE" id="PS51155">
    <property type="entry name" value="CHIT_BIND_RR_2"/>
    <property type="match status" value="1"/>
</dbReference>
<dbReference type="PANTHER" id="PTHR10380:SF173">
    <property type="entry name" value="CUTICULAR PROTEIN 47EF, ISOFORM C-RELATED"/>
    <property type="match status" value="1"/>
</dbReference>
<dbReference type="Proteomes" id="UP001292094">
    <property type="component" value="Unassembled WGS sequence"/>
</dbReference>
<keyword evidence="3" id="KW-0732">Signal</keyword>
<organism evidence="4 5">
    <name type="scientific">Petrolisthes manimaculis</name>
    <dbReference type="NCBI Taxonomy" id="1843537"/>
    <lineage>
        <taxon>Eukaryota</taxon>
        <taxon>Metazoa</taxon>
        <taxon>Ecdysozoa</taxon>
        <taxon>Arthropoda</taxon>
        <taxon>Crustacea</taxon>
        <taxon>Multicrustacea</taxon>
        <taxon>Malacostraca</taxon>
        <taxon>Eumalacostraca</taxon>
        <taxon>Eucarida</taxon>
        <taxon>Decapoda</taxon>
        <taxon>Pleocyemata</taxon>
        <taxon>Anomura</taxon>
        <taxon>Galatheoidea</taxon>
        <taxon>Porcellanidae</taxon>
        <taxon>Petrolisthes</taxon>
    </lineage>
</organism>
<evidence type="ECO:0000313" key="5">
    <source>
        <dbReference type="Proteomes" id="UP001292094"/>
    </source>
</evidence>
<evidence type="ECO:0000313" key="4">
    <source>
        <dbReference type="EMBL" id="KAK4304202.1"/>
    </source>
</evidence>
<feature type="chain" id="PRO_5042052709" evidence="3">
    <location>
        <begin position="16"/>
        <end position="129"/>
    </location>
</feature>
<evidence type="ECO:0000256" key="2">
    <source>
        <dbReference type="PROSITE-ProRule" id="PRU00497"/>
    </source>
</evidence>
<dbReference type="PRINTS" id="PR00947">
    <property type="entry name" value="CUTICLE"/>
</dbReference>
<evidence type="ECO:0000256" key="3">
    <source>
        <dbReference type="SAM" id="SignalP"/>
    </source>
</evidence>
<reference evidence="4" key="1">
    <citation type="submission" date="2023-11" db="EMBL/GenBank/DDBJ databases">
        <title>Genome assemblies of two species of porcelain crab, Petrolisthes cinctipes and Petrolisthes manimaculis (Anomura: Porcellanidae).</title>
        <authorList>
            <person name="Angst P."/>
        </authorList>
    </citation>
    <scope>NUCLEOTIDE SEQUENCE</scope>
    <source>
        <strain evidence="4">PB745_02</strain>
        <tissue evidence="4">Gill</tissue>
    </source>
</reference>
<dbReference type="GO" id="GO:0062129">
    <property type="term" value="C:chitin-based extracellular matrix"/>
    <property type="evidence" value="ECO:0007669"/>
    <property type="project" value="TreeGrafter"/>
</dbReference>
<sequence>MKLVILACLATVALAAPQQLNPVPIQVISDQRVDQGDGNFQYEFETENGIYTNAVGAPGSQGQSNMQGSYRFTLDDGSVAEVTWTADENGYVAQSPLIPAMPEHVFELLRIAEQQRAEGIQFDQLGRRI</sequence>
<dbReference type="Pfam" id="PF00379">
    <property type="entry name" value="Chitin_bind_4"/>
    <property type="match status" value="1"/>
</dbReference>
<accession>A0AAE1TZW4</accession>
<protein>
    <submittedName>
        <fullName evidence="4">Uncharacterized protein</fullName>
    </submittedName>
</protein>
<dbReference type="GO" id="GO:0008010">
    <property type="term" value="F:structural constituent of chitin-based larval cuticle"/>
    <property type="evidence" value="ECO:0007669"/>
    <property type="project" value="TreeGrafter"/>
</dbReference>
<gene>
    <name evidence="4" type="ORF">Pmani_023836</name>
</gene>
<evidence type="ECO:0000256" key="1">
    <source>
        <dbReference type="ARBA" id="ARBA00022460"/>
    </source>
</evidence>
<dbReference type="InterPro" id="IPR050468">
    <property type="entry name" value="Cuticle_Struct_Prot"/>
</dbReference>
<dbReference type="AlphaFoldDB" id="A0AAE1TZW4"/>
<keyword evidence="1 2" id="KW-0193">Cuticle</keyword>
<proteinExistence type="predicted"/>
<comment type="caution">
    <text evidence="4">The sequence shown here is derived from an EMBL/GenBank/DDBJ whole genome shotgun (WGS) entry which is preliminary data.</text>
</comment>